<gene>
    <name evidence="1" type="ORF">UU77_C0041G0004</name>
</gene>
<proteinExistence type="predicted"/>
<dbReference type="EMBL" id="LCBX01000041">
    <property type="protein sequence ID" value="KKS19690.1"/>
    <property type="molecule type" value="Genomic_DNA"/>
</dbReference>
<accession>A0A0G0X3Z1</accession>
<protein>
    <submittedName>
        <fullName evidence="1">Uncharacterized protein</fullName>
    </submittedName>
</protein>
<evidence type="ECO:0000313" key="1">
    <source>
        <dbReference type="EMBL" id="KKS19690.1"/>
    </source>
</evidence>
<evidence type="ECO:0000313" key="2">
    <source>
        <dbReference type="Proteomes" id="UP000034507"/>
    </source>
</evidence>
<reference evidence="1 2" key="1">
    <citation type="journal article" date="2015" name="Nature">
        <title>rRNA introns, odd ribosomes, and small enigmatic genomes across a large radiation of phyla.</title>
        <authorList>
            <person name="Brown C.T."/>
            <person name="Hug L.A."/>
            <person name="Thomas B.C."/>
            <person name="Sharon I."/>
            <person name="Castelle C.J."/>
            <person name="Singh A."/>
            <person name="Wilkins M.J."/>
            <person name="Williams K.H."/>
            <person name="Banfield J.F."/>
        </authorList>
    </citation>
    <scope>NUCLEOTIDE SEQUENCE [LARGE SCALE GENOMIC DNA]</scope>
</reference>
<comment type="caution">
    <text evidence="1">The sequence shown here is derived from an EMBL/GenBank/DDBJ whole genome shotgun (WGS) entry which is preliminary data.</text>
</comment>
<dbReference type="AlphaFoldDB" id="A0A0G0X3Z1"/>
<sequence>MSMVFTLFYNKGIKETLQKGYRVSGFKFDTYSILSVQLWGFLAMMTRAENKKLAPIVSVPKKPSTNEVDNKAYTMKIQDAPNITANHIPNLNKAFPEKKEPIVRLPYLLSIKNPMAM</sequence>
<name>A0A0G0X3Z1_UNCKA</name>
<organism evidence="1 2">
    <name type="scientific">candidate division WWE3 bacterium GW2011_GWC1_41_7</name>
    <dbReference type="NCBI Taxonomy" id="1619119"/>
    <lineage>
        <taxon>Bacteria</taxon>
        <taxon>Katanobacteria</taxon>
    </lineage>
</organism>
<dbReference type="Proteomes" id="UP000034507">
    <property type="component" value="Unassembled WGS sequence"/>
</dbReference>